<protein>
    <submittedName>
        <fullName evidence="1">Myosin-12</fullName>
    </submittedName>
</protein>
<gene>
    <name evidence="1" type="ORF">LOK49_LG09G01565</name>
</gene>
<keyword evidence="2" id="KW-1185">Reference proteome</keyword>
<evidence type="ECO:0000313" key="1">
    <source>
        <dbReference type="EMBL" id="KAI8001896.1"/>
    </source>
</evidence>
<dbReference type="Proteomes" id="UP001060215">
    <property type="component" value="Chromosome 8"/>
</dbReference>
<proteinExistence type="predicted"/>
<sequence>MLLTLQCCGQDTKGLCEAMEKAVAKNEDVIFRVVVQYFILETLTSSKGMKAILQKRKMRKHTTIFKQLCDEKALEDSLCKRVIVTPDGNITKPLDPASAVTSRDALAKTIYSRLFDWVTWETKTLTVTVLWHVPS</sequence>
<name>A0ACC0GP62_9ERIC</name>
<accession>A0ACC0GP62</accession>
<dbReference type="EMBL" id="CM045765">
    <property type="protein sequence ID" value="KAI8001896.1"/>
    <property type="molecule type" value="Genomic_DNA"/>
</dbReference>
<reference evidence="1 2" key="1">
    <citation type="journal article" date="2022" name="Plant J.">
        <title>Chromosome-level genome of Camellia lanceoleosa provides a valuable resource for understanding genome evolution and self-incompatibility.</title>
        <authorList>
            <person name="Gong W."/>
            <person name="Xiao S."/>
            <person name="Wang L."/>
            <person name="Liao Z."/>
            <person name="Chang Y."/>
            <person name="Mo W."/>
            <person name="Hu G."/>
            <person name="Li W."/>
            <person name="Zhao G."/>
            <person name="Zhu H."/>
            <person name="Hu X."/>
            <person name="Ji K."/>
            <person name="Xiang X."/>
            <person name="Song Q."/>
            <person name="Yuan D."/>
            <person name="Jin S."/>
            <person name="Zhang L."/>
        </authorList>
    </citation>
    <scope>NUCLEOTIDE SEQUENCE [LARGE SCALE GENOMIC DNA]</scope>
    <source>
        <strain evidence="1">SQ_2022a</strain>
    </source>
</reference>
<evidence type="ECO:0000313" key="2">
    <source>
        <dbReference type="Proteomes" id="UP001060215"/>
    </source>
</evidence>
<organism evidence="1 2">
    <name type="scientific">Camellia lanceoleosa</name>
    <dbReference type="NCBI Taxonomy" id="1840588"/>
    <lineage>
        <taxon>Eukaryota</taxon>
        <taxon>Viridiplantae</taxon>
        <taxon>Streptophyta</taxon>
        <taxon>Embryophyta</taxon>
        <taxon>Tracheophyta</taxon>
        <taxon>Spermatophyta</taxon>
        <taxon>Magnoliopsida</taxon>
        <taxon>eudicotyledons</taxon>
        <taxon>Gunneridae</taxon>
        <taxon>Pentapetalae</taxon>
        <taxon>asterids</taxon>
        <taxon>Ericales</taxon>
        <taxon>Theaceae</taxon>
        <taxon>Camellia</taxon>
    </lineage>
</organism>
<comment type="caution">
    <text evidence="1">The sequence shown here is derived from an EMBL/GenBank/DDBJ whole genome shotgun (WGS) entry which is preliminary data.</text>
</comment>